<dbReference type="EMBL" id="JANQDX010000005">
    <property type="protein sequence ID" value="KAL0924067.1"/>
    <property type="molecule type" value="Genomic_DNA"/>
</dbReference>
<sequence length="64" mass="7174">MVAADSSLTQAVEELQAAQLEFQTLDEVIGQLKSLQARLYYCVPFFLYLFGDPGMKYGVNPNIK</sequence>
<protein>
    <submittedName>
        <fullName evidence="1">Uncharacterized protein</fullName>
    </submittedName>
</protein>
<keyword evidence="2" id="KW-1185">Reference proteome</keyword>
<proteinExistence type="predicted"/>
<evidence type="ECO:0000313" key="2">
    <source>
        <dbReference type="Proteomes" id="UP001552299"/>
    </source>
</evidence>
<reference evidence="1 2" key="1">
    <citation type="journal article" date="2024" name="Plant Biotechnol. J.">
        <title>Dendrobium thyrsiflorum genome and its molecular insights into genes involved in important horticultural traits.</title>
        <authorList>
            <person name="Chen B."/>
            <person name="Wang J.Y."/>
            <person name="Zheng P.J."/>
            <person name="Li K.L."/>
            <person name="Liang Y.M."/>
            <person name="Chen X.F."/>
            <person name="Zhang C."/>
            <person name="Zhao X."/>
            <person name="He X."/>
            <person name="Zhang G.Q."/>
            <person name="Liu Z.J."/>
            <person name="Xu Q."/>
        </authorList>
    </citation>
    <scope>NUCLEOTIDE SEQUENCE [LARGE SCALE GENOMIC DNA]</scope>
    <source>
        <strain evidence="1">GZMU011</strain>
    </source>
</reference>
<dbReference type="AlphaFoldDB" id="A0ABD0VNB3"/>
<dbReference type="Proteomes" id="UP001552299">
    <property type="component" value="Unassembled WGS sequence"/>
</dbReference>
<comment type="caution">
    <text evidence="1">The sequence shown here is derived from an EMBL/GenBank/DDBJ whole genome shotgun (WGS) entry which is preliminary data.</text>
</comment>
<evidence type="ECO:0000313" key="1">
    <source>
        <dbReference type="EMBL" id="KAL0924067.1"/>
    </source>
</evidence>
<organism evidence="1 2">
    <name type="scientific">Dendrobium thyrsiflorum</name>
    <name type="common">Pinecone-like raceme dendrobium</name>
    <name type="synonym">Orchid</name>
    <dbReference type="NCBI Taxonomy" id="117978"/>
    <lineage>
        <taxon>Eukaryota</taxon>
        <taxon>Viridiplantae</taxon>
        <taxon>Streptophyta</taxon>
        <taxon>Embryophyta</taxon>
        <taxon>Tracheophyta</taxon>
        <taxon>Spermatophyta</taxon>
        <taxon>Magnoliopsida</taxon>
        <taxon>Liliopsida</taxon>
        <taxon>Asparagales</taxon>
        <taxon>Orchidaceae</taxon>
        <taxon>Epidendroideae</taxon>
        <taxon>Malaxideae</taxon>
        <taxon>Dendrobiinae</taxon>
        <taxon>Dendrobium</taxon>
    </lineage>
</organism>
<gene>
    <name evidence="1" type="ORF">M5K25_004872</name>
</gene>
<name>A0ABD0VNB3_DENTH</name>
<accession>A0ABD0VNB3</accession>